<proteinExistence type="predicted"/>
<dbReference type="eggNOG" id="arCOG13788">
    <property type="taxonomic scope" value="Archaea"/>
</dbReference>
<dbReference type="KEGG" id="vdi:Vdis_0561"/>
<dbReference type="GeneID" id="9751481"/>
<dbReference type="HOGENOM" id="CLU_1954784_0_0_2"/>
<evidence type="ECO:0008006" key="3">
    <source>
        <dbReference type="Google" id="ProtNLM"/>
    </source>
</evidence>
<protein>
    <recommendedName>
        <fullName evidence="3">PaREP1 family protein</fullName>
    </recommendedName>
</protein>
<gene>
    <name evidence="1" type="ordered locus">Vdis_0561</name>
</gene>
<dbReference type="OrthoDB" id="27971at2157"/>
<evidence type="ECO:0000313" key="1">
    <source>
        <dbReference type="EMBL" id="ADN49959.1"/>
    </source>
</evidence>
<evidence type="ECO:0000313" key="2">
    <source>
        <dbReference type="Proteomes" id="UP000006681"/>
    </source>
</evidence>
<organism evidence="1 2">
    <name type="scientific">Vulcanisaeta distributa (strain DSM 14429 / JCM 11212 / NBRC 100878 / IC-017)</name>
    <dbReference type="NCBI Taxonomy" id="572478"/>
    <lineage>
        <taxon>Archaea</taxon>
        <taxon>Thermoproteota</taxon>
        <taxon>Thermoprotei</taxon>
        <taxon>Thermoproteales</taxon>
        <taxon>Thermoproteaceae</taxon>
        <taxon>Vulcanisaeta</taxon>
    </lineage>
</organism>
<reference evidence="2" key="2">
    <citation type="journal article" date="2010" name="Stand. Genomic Sci.">
        <title>Complete genome sequence of Vulcanisaeta distributa type strain (IC-017T).</title>
        <authorList>
            <person name="Mavromatis K."/>
            <person name="Sikorski J."/>
            <person name="Pabst E."/>
            <person name="Teshima H."/>
            <person name="Lapidus A."/>
            <person name="Lucas S."/>
            <person name="Nolan M."/>
            <person name="Glavina Del Rio T."/>
            <person name="Cheng J."/>
            <person name="Bruce D."/>
            <person name="Goodwin L."/>
            <person name="Pitluck S."/>
            <person name="Liolios K."/>
            <person name="Ivanova N."/>
            <person name="Mikhailova N."/>
            <person name="Pati A."/>
            <person name="Chen A."/>
            <person name="Palaniappan K."/>
            <person name="Land M."/>
            <person name="Hauser L."/>
            <person name="Chang Y."/>
            <person name="Jeffries C."/>
            <person name="Rohde M."/>
            <person name="Spring S."/>
            <person name="Goker M."/>
            <person name="Wirth R."/>
            <person name="Woyke T."/>
            <person name="Bristow J."/>
            <person name="Eisen J."/>
            <person name="Markowitz V."/>
            <person name="Hugenholtz P."/>
            <person name="Klenk H."/>
            <person name="Kyrpides N."/>
        </authorList>
    </citation>
    <scope>NUCLEOTIDE SEQUENCE [LARGE SCALE GENOMIC DNA]</scope>
    <source>
        <strain evidence="2">DSM 14429 / JCM 11212 / NBRC 100878 / IC-017</strain>
    </source>
</reference>
<sequence length="129" mass="14308">MGPDPISLVNTARRDLQTLVNLVSNYERTKDVTILSNIVKLSLSIYDNAINAFLAVKGIRVKDPEHMSQVAHDFIPSEVASADLRDFLIKCLSQTDCNDDYISARIGELGRLVDYVHSVSTHSAIHRGL</sequence>
<dbReference type="EMBL" id="CP002100">
    <property type="protein sequence ID" value="ADN49959.1"/>
    <property type="molecule type" value="Genomic_DNA"/>
</dbReference>
<dbReference type="RefSeq" id="WP_013335684.1">
    <property type="nucleotide sequence ID" value="NC_014537.1"/>
</dbReference>
<reference evidence="1 2" key="1">
    <citation type="journal article" date="2010" name="Stand. Genomic Sci.">
        <title>Complete genome sequence of Vulcanisaeta distributa type strain (IC-017).</title>
        <authorList>
            <person name="Mavromatis K."/>
            <person name="Sikorski J."/>
            <person name="Pabst E."/>
            <person name="Teshima H."/>
            <person name="Lapidus A."/>
            <person name="Lucas S."/>
            <person name="Nolan M."/>
            <person name="Glavina Del Rio T."/>
            <person name="Cheng J.F."/>
            <person name="Bruce D."/>
            <person name="Goodwin L."/>
            <person name="Pitluck S."/>
            <person name="Liolios K."/>
            <person name="Ivanova N."/>
            <person name="Mikhailova N."/>
            <person name="Pati A."/>
            <person name="Chen A."/>
            <person name="Palaniappan K."/>
            <person name="Land M."/>
            <person name="Hauser L."/>
            <person name="Chang Y.J."/>
            <person name="Jeffries C.D."/>
            <person name="Rohde M."/>
            <person name="Spring S."/>
            <person name="Goker M."/>
            <person name="Wirth R."/>
            <person name="Woyke T."/>
            <person name="Bristow J."/>
            <person name="Eisen J.A."/>
            <person name="Markowitz V."/>
            <person name="Hugenholtz P."/>
            <person name="Klenk H.P."/>
            <person name="Kyrpides N.C."/>
        </authorList>
    </citation>
    <scope>NUCLEOTIDE SEQUENCE [LARGE SCALE GENOMIC DNA]</scope>
    <source>
        <strain evidence="2">DSM 14429 / JCM 11212 / NBRC 100878 / IC-017</strain>
    </source>
</reference>
<accession>E1QUV6</accession>
<keyword evidence="2" id="KW-1185">Reference proteome</keyword>
<dbReference type="AlphaFoldDB" id="E1QUV6"/>
<name>E1QUV6_VULDI</name>
<dbReference type="Proteomes" id="UP000006681">
    <property type="component" value="Chromosome"/>
</dbReference>